<gene>
    <name evidence="3" type="ORF">NKR19_g3536</name>
</gene>
<accession>A0AA38S8G8</accession>
<dbReference type="EMBL" id="JANBVN010000040">
    <property type="protein sequence ID" value="KAJ9158175.1"/>
    <property type="molecule type" value="Genomic_DNA"/>
</dbReference>
<dbReference type="SUPFAM" id="SSF53850">
    <property type="entry name" value="Periplasmic binding protein-like II"/>
    <property type="match status" value="1"/>
</dbReference>
<evidence type="ECO:0000256" key="1">
    <source>
        <dbReference type="SAM" id="SignalP"/>
    </source>
</evidence>
<sequence>MHFLPLLTLVVHLLVADVLALKIATSLQWIEHTPQPYAIKNFYRGDSPAQLVSGGVANLASDKTIDLAANAETQGLIQYGSHSNLRIIYTIVDVGYRLIANKASGIKTLADLKGKRIGTLQGTSAAYFVSKMLATAGLKDGDYTIVSGNVCMKTPCGQGTFPQQIASKQIDAFGIWEPAVELAARSLGDNAVIFQNFSTYREVYSLYSTKEKLSDPATRKNIVAFLKALNQTLDVFINKPQSVYATVASAVGMDASVVEAVWPVHRWSGTLAPDLLPFLVEEDVWVAKQNRRQALSSSSLATFIDSSVLEESRGR</sequence>
<name>A0AA38S8G8_9PEZI</name>
<evidence type="ECO:0000313" key="4">
    <source>
        <dbReference type="Proteomes" id="UP001174691"/>
    </source>
</evidence>
<evidence type="ECO:0000259" key="2">
    <source>
        <dbReference type="Pfam" id="PF09084"/>
    </source>
</evidence>
<evidence type="ECO:0000313" key="3">
    <source>
        <dbReference type="EMBL" id="KAJ9158175.1"/>
    </source>
</evidence>
<keyword evidence="4" id="KW-1185">Reference proteome</keyword>
<feature type="signal peptide" evidence="1">
    <location>
        <begin position="1"/>
        <end position="20"/>
    </location>
</feature>
<feature type="chain" id="PRO_5041288128" evidence="1">
    <location>
        <begin position="21"/>
        <end position="315"/>
    </location>
</feature>
<dbReference type="Pfam" id="PF09084">
    <property type="entry name" value="NMT1"/>
    <property type="match status" value="1"/>
</dbReference>
<reference evidence="3" key="1">
    <citation type="submission" date="2022-07" db="EMBL/GenBank/DDBJ databases">
        <title>Fungi with potential for degradation of polypropylene.</title>
        <authorList>
            <person name="Gostincar C."/>
        </authorList>
    </citation>
    <scope>NUCLEOTIDE SEQUENCE</scope>
    <source>
        <strain evidence="3">EXF-13287</strain>
    </source>
</reference>
<dbReference type="AlphaFoldDB" id="A0AA38S8G8"/>
<organism evidence="3 4">
    <name type="scientific">Coniochaeta hoffmannii</name>
    <dbReference type="NCBI Taxonomy" id="91930"/>
    <lineage>
        <taxon>Eukaryota</taxon>
        <taxon>Fungi</taxon>
        <taxon>Dikarya</taxon>
        <taxon>Ascomycota</taxon>
        <taxon>Pezizomycotina</taxon>
        <taxon>Sordariomycetes</taxon>
        <taxon>Sordariomycetidae</taxon>
        <taxon>Coniochaetales</taxon>
        <taxon>Coniochaetaceae</taxon>
        <taxon>Coniochaeta</taxon>
    </lineage>
</organism>
<feature type="domain" description="SsuA/THI5-like" evidence="2">
    <location>
        <begin position="57"/>
        <end position="241"/>
    </location>
</feature>
<keyword evidence="1" id="KW-0732">Signal</keyword>
<protein>
    <submittedName>
        <fullName evidence="3">Periplasmic binding protein-like II</fullName>
    </submittedName>
</protein>
<dbReference type="PANTHER" id="PTHR30024">
    <property type="entry name" value="ALIPHATIC SULFONATES-BINDING PROTEIN-RELATED"/>
    <property type="match status" value="1"/>
</dbReference>
<dbReference type="PANTHER" id="PTHR30024:SF42">
    <property type="entry name" value="ALIPHATIC SULFONATES-BINDING PROTEIN-RELATED"/>
    <property type="match status" value="1"/>
</dbReference>
<dbReference type="Gene3D" id="3.40.190.10">
    <property type="entry name" value="Periplasmic binding protein-like II"/>
    <property type="match status" value="1"/>
</dbReference>
<dbReference type="InterPro" id="IPR015168">
    <property type="entry name" value="SsuA/THI5"/>
</dbReference>
<proteinExistence type="predicted"/>
<comment type="caution">
    <text evidence="3">The sequence shown here is derived from an EMBL/GenBank/DDBJ whole genome shotgun (WGS) entry which is preliminary data.</text>
</comment>
<dbReference type="Proteomes" id="UP001174691">
    <property type="component" value="Unassembled WGS sequence"/>
</dbReference>